<dbReference type="Pfam" id="PF22435">
    <property type="entry name" value="MRM3-like_sub_bind"/>
    <property type="match status" value="1"/>
</dbReference>
<keyword evidence="3 6" id="KW-0808">Transferase</keyword>
<dbReference type="InterPro" id="IPR051259">
    <property type="entry name" value="rRNA_Methyltransferase"/>
</dbReference>
<organism evidence="6 7">
    <name type="scientific">Kineosphaera limosa NBRC 100340</name>
    <dbReference type="NCBI Taxonomy" id="1184609"/>
    <lineage>
        <taxon>Bacteria</taxon>
        <taxon>Bacillati</taxon>
        <taxon>Actinomycetota</taxon>
        <taxon>Actinomycetes</taxon>
        <taxon>Micrococcales</taxon>
        <taxon>Dermatophilaceae</taxon>
        <taxon>Kineosphaera</taxon>
    </lineage>
</organism>
<dbReference type="Gene3D" id="3.30.1330.30">
    <property type="match status" value="1"/>
</dbReference>
<dbReference type="InterPro" id="IPR001537">
    <property type="entry name" value="SpoU_MeTrfase"/>
</dbReference>
<dbReference type="InterPro" id="IPR029028">
    <property type="entry name" value="Alpha/beta_knot_MTases"/>
</dbReference>
<dbReference type="InterPro" id="IPR029026">
    <property type="entry name" value="tRNA_m1G_MTases_N"/>
</dbReference>
<evidence type="ECO:0000256" key="3">
    <source>
        <dbReference type="ARBA" id="ARBA00022679"/>
    </source>
</evidence>
<dbReference type="CDD" id="cd18104">
    <property type="entry name" value="SpoU-like_RNA-MTase"/>
    <property type="match status" value="1"/>
</dbReference>
<dbReference type="GO" id="GO:0008173">
    <property type="term" value="F:RNA methyltransferase activity"/>
    <property type="evidence" value="ECO:0007669"/>
    <property type="project" value="InterPro"/>
</dbReference>
<dbReference type="Proteomes" id="UP000008366">
    <property type="component" value="Unassembled WGS sequence"/>
</dbReference>
<dbReference type="OrthoDB" id="9785673at2"/>
<dbReference type="PANTHER" id="PTHR43191">
    <property type="entry name" value="RRNA METHYLTRANSFERASE 3"/>
    <property type="match status" value="1"/>
</dbReference>
<name>K6WX77_9MICO</name>
<dbReference type="PANTHER" id="PTHR43191:SF2">
    <property type="entry name" value="RRNA METHYLTRANSFERASE 3, MITOCHONDRIAL"/>
    <property type="match status" value="1"/>
</dbReference>
<dbReference type="EMBL" id="BAHD01000045">
    <property type="protein sequence ID" value="GAB96697.1"/>
    <property type="molecule type" value="Genomic_DNA"/>
</dbReference>
<evidence type="ECO:0000313" key="6">
    <source>
        <dbReference type="EMBL" id="GAB96697.1"/>
    </source>
</evidence>
<gene>
    <name evidence="6" type="ORF">KILIM_045_00280</name>
</gene>
<dbReference type="Pfam" id="PF00588">
    <property type="entry name" value="SpoU_methylase"/>
    <property type="match status" value="1"/>
</dbReference>
<dbReference type="InterPro" id="IPR029064">
    <property type="entry name" value="Ribosomal_eL30-like_sf"/>
</dbReference>
<dbReference type="GO" id="GO:0003723">
    <property type="term" value="F:RNA binding"/>
    <property type="evidence" value="ECO:0007669"/>
    <property type="project" value="InterPro"/>
</dbReference>
<dbReference type="Gene3D" id="3.40.1280.10">
    <property type="match status" value="1"/>
</dbReference>
<accession>K6WX77</accession>
<comment type="similarity">
    <text evidence="1">Belongs to the class IV-like SAM-binding methyltransferase superfamily. RNA methyltransferase TrmH family.</text>
</comment>
<dbReference type="AlphaFoldDB" id="K6WX77"/>
<evidence type="ECO:0000256" key="1">
    <source>
        <dbReference type="ARBA" id="ARBA00007228"/>
    </source>
</evidence>
<sequence length="265" mass="27760">MADLHITSAANPRVKTLVGLRRRRARSDAGLTLVEGLEETLLATTAGARLRELYYCPELFGAGAHELVPQLREGVGHVVRLSRPVFEKVAYREGPDGILAVADSVAADLAALRLPQSPLLLLAEAVEKPGNLGAMLRTADGAGVDAVLAADPVTDWSNPNLVRASKGTVFSVPVAADSTQAVLAWLAEHGIALVATTPDTDLHYADVDYTGPVAIAVGAEKTGLTDAALAAATYRVRIPMAGRADSLNVATSAAIVAYEAVRQRR</sequence>
<evidence type="ECO:0000259" key="4">
    <source>
        <dbReference type="Pfam" id="PF00588"/>
    </source>
</evidence>
<proteinExistence type="inferred from homology"/>
<dbReference type="GO" id="GO:0032259">
    <property type="term" value="P:methylation"/>
    <property type="evidence" value="ECO:0007669"/>
    <property type="project" value="UniProtKB-KW"/>
</dbReference>
<dbReference type="eggNOG" id="COG0566">
    <property type="taxonomic scope" value="Bacteria"/>
</dbReference>
<protein>
    <submittedName>
        <fullName evidence="6">Putative RNA methyltransferase</fullName>
    </submittedName>
</protein>
<feature type="domain" description="MRM3-like substrate binding" evidence="5">
    <location>
        <begin position="11"/>
        <end position="100"/>
    </location>
</feature>
<evidence type="ECO:0000256" key="2">
    <source>
        <dbReference type="ARBA" id="ARBA00022603"/>
    </source>
</evidence>
<dbReference type="InterPro" id="IPR053888">
    <property type="entry name" value="MRM3-like_sub_bind"/>
</dbReference>
<dbReference type="SUPFAM" id="SSF75217">
    <property type="entry name" value="alpha/beta knot"/>
    <property type="match status" value="1"/>
</dbReference>
<evidence type="ECO:0000313" key="7">
    <source>
        <dbReference type="Proteomes" id="UP000008366"/>
    </source>
</evidence>
<keyword evidence="2 6" id="KW-0489">Methyltransferase</keyword>
<keyword evidence="7" id="KW-1185">Reference proteome</keyword>
<feature type="domain" description="tRNA/rRNA methyltransferase SpoU type" evidence="4">
    <location>
        <begin position="119"/>
        <end position="258"/>
    </location>
</feature>
<dbReference type="SUPFAM" id="SSF55315">
    <property type="entry name" value="L30e-like"/>
    <property type="match status" value="1"/>
</dbReference>
<comment type="caution">
    <text evidence="6">The sequence shown here is derived from an EMBL/GenBank/DDBJ whole genome shotgun (WGS) entry which is preliminary data.</text>
</comment>
<evidence type="ECO:0000259" key="5">
    <source>
        <dbReference type="Pfam" id="PF22435"/>
    </source>
</evidence>
<dbReference type="GO" id="GO:0006396">
    <property type="term" value="P:RNA processing"/>
    <property type="evidence" value="ECO:0007669"/>
    <property type="project" value="InterPro"/>
</dbReference>
<dbReference type="RefSeq" id="WP_006593229.1">
    <property type="nucleotide sequence ID" value="NZ_BAHD01000045.1"/>
</dbReference>
<reference evidence="6 7" key="1">
    <citation type="submission" date="2012-08" db="EMBL/GenBank/DDBJ databases">
        <title>Whole genome shotgun sequence of Kineosphaera limosa NBRC 100340.</title>
        <authorList>
            <person name="Yoshida I."/>
            <person name="Isaki S."/>
            <person name="Hosoyama A."/>
            <person name="Tsuchikane K."/>
            <person name="Katsumata H."/>
            <person name="Ando Y."/>
            <person name="Ohji S."/>
            <person name="Hamada M."/>
            <person name="Tamura T."/>
            <person name="Yamazoe A."/>
            <person name="Yamazaki S."/>
            <person name="Fujita N."/>
        </authorList>
    </citation>
    <scope>NUCLEOTIDE SEQUENCE [LARGE SCALE GENOMIC DNA]</scope>
    <source>
        <strain evidence="6 7">NBRC 100340</strain>
    </source>
</reference>
<dbReference type="STRING" id="1184609.KILIM_045_00280"/>